<comment type="caution">
    <text evidence="3">The sequence shown here is derived from an EMBL/GenBank/DDBJ whole genome shotgun (WGS) entry which is preliminary data.</text>
</comment>
<dbReference type="Gene3D" id="3.40.50.1110">
    <property type="entry name" value="SGNH hydrolase"/>
    <property type="match status" value="1"/>
</dbReference>
<dbReference type="RefSeq" id="WP_188229419.1">
    <property type="nucleotide sequence ID" value="NZ_JACVXB010000002.1"/>
</dbReference>
<evidence type="ECO:0000256" key="1">
    <source>
        <dbReference type="SAM" id="Phobius"/>
    </source>
</evidence>
<evidence type="ECO:0000313" key="4">
    <source>
        <dbReference type="Proteomes" id="UP000600588"/>
    </source>
</evidence>
<keyword evidence="1" id="KW-1133">Transmembrane helix</keyword>
<dbReference type="GO" id="GO:0016788">
    <property type="term" value="F:hydrolase activity, acting on ester bonds"/>
    <property type="evidence" value="ECO:0007669"/>
    <property type="project" value="UniProtKB-ARBA"/>
</dbReference>
<dbReference type="PANTHER" id="PTHR30383">
    <property type="entry name" value="THIOESTERASE 1/PROTEASE 1/LYSOPHOSPHOLIPASE L1"/>
    <property type="match status" value="1"/>
</dbReference>
<reference evidence="3 4" key="1">
    <citation type="submission" date="2020-09" db="EMBL/GenBank/DDBJ databases">
        <title>TT11 complete genome.</title>
        <authorList>
            <person name="Wu Z."/>
        </authorList>
    </citation>
    <scope>NUCLEOTIDE SEQUENCE [LARGE SCALE GENOMIC DNA]</scope>
    <source>
        <strain evidence="3 4">TT11</strain>
    </source>
</reference>
<organism evidence="3 4">
    <name type="scientific">Aestuariibaculum sediminum</name>
    <dbReference type="NCBI Taxonomy" id="2770637"/>
    <lineage>
        <taxon>Bacteria</taxon>
        <taxon>Pseudomonadati</taxon>
        <taxon>Bacteroidota</taxon>
        <taxon>Flavobacteriia</taxon>
        <taxon>Flavobacteriales</taxon>
        <taxon>Flavobacteriaceae</taxon>
    </lineage>
</organism>
<dbReference type="InterPro" id="IPR013830">
    <property type="entry name" value="SGNH_hydro"/>
</dbReference>
<feature type="domain" description="SGNH hydrolase-type esterase" evidence="2">
    <location>
        <begin position="38"/>
        <end position="228"/>
    </location>
</feature>
<proteinExistence type="predicted"/>
<keyword evidence="1" id="KW-0472">Membrane</keyword>
<keyword evidence="4" id="KW-1185">Reference proteome</keyword>
<accession>A0A8J6Q8J1</accession>
<protein>
    <recommendedName>
        <fullName evidence="2">SGNH hydrolase-type esterase domain-containing protein</fullName>
    </recommendedName>
</protein>
<evidence type="ECO:0000313" key="3">
    <source>
        <dbReference type="EMBL" id="MBD0831627.1"/>
    </source>
</evidence>
<keyword evidence="1" id="KW-0812">Transmembrane</keyword>
<dbReference type="InterPro" id="IPR051532">
    <property type="entry name" value="Ester_Hydrolysis_Enzymes"/>
</dbReference>
<dbReference type="EMBL" id="JACVXB010000002">
    <property type="protein sequence ID" value="MBD0831627.1"/>
    <property type="molecule type" value="Genomic_DNA"/>
</dbReference>
<gene>
    <name evidence="3" type="ORF">ICJ83_05725</name>
</gene>
<dbReference type="Pfam" id="PF13472">
    <property type="entry name" value="Lipase_GDSL_2"/>
    <property type="match status" value="1"/>
</dbReference>
<dbReference type="InterPro" id="IPR036514">
    <property type="entry name" value="SGNH_hydro_sf"/>
</dbReference>
<feature type="transmembrane region" description="Helical" evidence="1">
    <location>
        <begin position="7"/>
        <end position="24"/>
    </location>
</feature>
<dbReference type="SUPFAM" id="SSF52266">
    <property type="entry name" value="SGNH hydrolase"/>
    <property type="match status" value="1"/>
</dbReference>
<evidence type="ECO:0000259" key="2">
    <source>
        <dbReference type="Pfam" id="PF13472"/>
    </source>
</evidence>
<dbReference type="Proteomes" id="UP000600588">
    <property type="component" value="Unassembled WGS sequence"/>
</dbReference>
<sequence>MIKKKFFYAILCMLIGVLLAQYILEACNANPKTIKVACVGDSITYGARLDDRDKESYPALLQELLGVHYEVSNFGVGSCTLIRNGVPTVWGQLDKIKALNPDIIVISLGTNDTCGMGTCGNRMCWEYKSEYEQDYRDLIAELRTLPSKPKIYICAPSPMVLETPGLKEERINGLTIRKPRLQELIGYVKKIVIEQNLGFIDLNTPLDHKPELFTEEDGVHPNKKGYRAIAKLVYDGIK</sequence>
<name>A0A8J6Q8J1_9FLAO</name>
<dbReference type="AlphaFoldDB" id="A0A8J6Q8J1"/>